<feature type="transmembrane region" description="Helical" evidence="2">
    <location>
        <begin position="155"/>
        <end position="177"/>
    </location>
</feature>
<dbReference type="PANTHER" id="PTHR22911:SF137">
    <property type="entry name" value="SOLUTE CARRIER FAMILY 35 MEMBER G2-RELATED"/>
    <property type="match status" value="1"/>
</dbReference>
<evidence type="ECO:0000256" key="1">
    <source>
        <dbReference type="ARBA" id="ARBA00007362"/>
    </source>
</evidence>
<keyword evidence="2" id="KW-0812">Transmembrane</keyword>
<name>A0ABX8RF14_9CLOT</name>
<sequence>MIQKKLHNTHKGYLAGILSAIFFGCSGLFVKNAQSSGLDSISILVLQYVLILPTLWGISFWKYRQQIKIGKKELLKLFFLGMFIQSSVSRCYYESFQYLDISIATILLFTYPIIITILSSIFGKSKLNKIIILSVIIAFFGCVLILDLFHMDASFPMKGIFLGLGGAVFLAISNIFLESFANKIPPFVLSSYTSSFICLNFLIFSFPSNLLNQNISSSQWLNIALLAFLCQIPPTILMVTAIQYIGAVKTAIIGNTEIPTAAILGYIFYNETLNFLQIIGIFFVIGGIMLMQNSEYVQNKLKATLLKPTNNKT</sequence>
<keyword evidence="2" id="KW-0472">Membrane</keyword>
<feature type="transmembrane region" description="Helical" evidence="2">
    <location>
        <begin position="73"/>
        <end position="89"/>
    </location>
</feature>
<keyword evidence="5" id="KW-1185">Reference proteome</keyword>
<dbReference type="InterPro" id="IPR000620">
    <property type="entry name" value="EamA_dom"/>
</dbReference>
<comment type="similarity">
    <text evidence="1">Belongs to the EamA transporter family.</text>
</comment>
<feature type="transmembrane region" description="Helical" evidence="2">
    <location>
        <begin position="41"/>
        <end position="61"/>
    </location>
</feature>
<dbReference type="EMBL" id="CP078093">
    <property type="protein sequence ID" value="QXM06999.1"/>
    <property type="molecule type" value="Genomic_DNA"/>
</dbReference>
<feature type="transmembrane region" description="Helical" evidence="2">
    <location>
        <begin position="189"/>
        <end position="208"/>
    </location>
</feature>
<feature type="transmembrane region" description="Helical" evidence="2">
    <location>
        <begin position="220"/>
        <end position="239"/>
    </location>
</feature>
<dbReference type="PROSITE" id="PS51257">
    <property type="entry name" value="PROKAR_LIPOPROTEIN"/>
    <property type="match status" value="1"/>
</dbReference>
<feature type="domain" description="EamA" evidence="3">
    <location>
        <begin position="11"/>
        <end position="146"/>
    </location>
</feature>
<feature type="transmembrane region" description="Helical" evidence="2">
    <location>
        <begin position="275"/>
        <end position="292"/>
    </location>
</feature>
<feature type="transmembrane region" description="Helical" evidence="2">
    <location>
        <begin position="12"/>
        <end position="29"/>
    </location>
</feature>
<dbReference type="PANTHER" id="PTHR22911">
    <property type="entry name" value="ACYL-MALONYL CONDENSING ENZYME-RELATED"/>
    <property type="match status" value="1"/>
</dbReference>
<evidence type="ECO:0000259" key="3">
    <source>
        <dbReference type="Pfam" id="PF00892"/>
    </source>
</evidence>
<dbReference type="RefSeq" id="WP_218283691.1">
    <property type="nucleotide sequence ID" value="NZ_CP078093.1"/>
</dbReference>
<keyword evidence="2" id="KW-1133">Transmembrane helix</keyword>
<reference evidence="4" key="1">
    <citation type="submission" date="2021-07" db="EMBL/GenBank/DDBJ databases">
        <title>Complete genome sequence of Crassaminicella sp. 143-21, isolated from a deep-sea hydrothermal vent.</title>
        <authorList>
            <person name="Li X."/>
        </authorList>
    </citation>
    <scope>NUCLEOTIDE SEQUENCE</scope>
    <source>
        <strain evidence="4">143-21</strain>
    </source>
</reference>
<gene>
    <name evidence="4" type="ORF">KVH43_04590</name>
</gene>
<evidence type="ECO:0000256" key="2">
    <source>
        <dbReference type="SAM" id="Phobius"/>
    </source>
</evidence>
<feature type="transmembrane region" description="Helical" evidence="2">
    <location>
        <begin position="101"/>
        <end position="123"/>
    </location>
</feature>
<protein>
    <submittedName>
        <fullName evidence="4">DMT family transporter</fullName>
    </submittedName>
</protein>
<evidence type="ECO:0000313" key="4">
    <source>
        <dbReference type="EMBL" id="QXM06999.1"/>
    </source>
</evidence>
<organism evidence="4 5">
    <name type="scientific">Crassaminicella indica</name>
    <dbReference type="NCBI Taxonomy" id="2855394"/>
    <lineage>
        <taxon>Bacteria</taxon>
        <taxon>Bacillati</taxon>
        <taxon>Bacillota</taxon>
        <taxon>Clostridia</taxon>
        <taxon>Eubacteriales</taxon>
        <taxon>Clostridiaceae</taxon>
        <taxon>Crassaminicella</taxon>
    </lineage>
</organism>
<evidence type="ECO:0000313" key="5">
    <source>
        <dbReference type="Proteomes" id="UP000886818"/>
    </source>
</evidence>
<proteinExistence type="inferred from homology"/>
<feature type="domain" description="EamA" evidence="3">
    <location>
        <begin position="157"/>
        <end position="291"/>
    </location>
</feature>
<dbReference type="Proteomes" id="UP000886818">
    <property type="component" value="Chromosome"/>
</dbReference>
<feature type="transmembrane region" description="Helical" evidence="2">
    <location>
        <begin position="130"/>
        <end position="149"/>
    </location>
</feature>
<dbReference type="Pfam" id="PF00892">
    <property type="entry name" value="EamA"/>
    <property type="match status" value="2"/>
</dbReference>
<accession>A0ABX8RF14</accession>